<accession>A0A8K0GIU0</accession>
<dbReference type="Proteomes" id="UP000801492">
    <property type="component" value="Unassembled WGS sequence"/>
</dbReference>
<dbReference type="OrthoDB" id="10057240at2759"/>
<sequence>MDTRKYWRQPLSTADLLELLEENENVVPDCIYITPPGNQGWESDEDSGDEDCNDPNRLNSRQLQADAETNLVDDVDEINKDENEENKENKDKQ</sequence>
<evidence type="ECO:0000256" key="1">
    <source>
        <dbReference type="SAM" id="MobiDB-lite"/>
    </source>
</evidence>
<feature type="compositionally biased region" description="Acidic residues" evidence="1">
    <location>
        <begin position="42"/>
        <end position="53"/>
    </location>
</feature>
<gene>
    <name evidence="2" type="ORF">ILUMI_04672</name>
</gene>
<keyword evidence="3" id="KW-1185">Reference proteome</keyword>
<name>A0A8K0GIU0_IGNLU</name>
<dbReference type="AlphaFoldDB" id="A0A8K0GIU0"/>
<evidence type="ECO:0000313" key="2">
    <source>
        <dbReference type="EMBL" id="KAF2901514.1"/>
    </source>
</evidence>
<protein>
    <submittedName>
        <fullName evidence="2">Uncharacterized protein</fullName>
    </submittedName>
</protein>
<organism evidence="2 3">
    <name type="scientific">Ignelater luminosus</name>
    <name type="common">Cucubano</name>
    <name type="synonym">Pyrophorus luminosus</name>
    <dbReference type="NCBI Taxonomy" id="2038154"/>
    <lineage>
        <taxon>Eukaryota</taxon>
        <taxon>Metazoa</taxon>
        <taxon>Ecdysozoa</taxon>
        <taxon>Arthropoda</taxon>
        <taxon>Hexapoda</taxon>
        <taxon>Insecta</taxon>
        <taxon>Pterygota</taxon>
        <taxon>Neoptera</taxon>
        <taxon>Endopterygota</taxon>
        <taxon>Coleoptera</taxon>
        <taxon>Polyphaga</taxon>
        <taxon>Elateriformia</taxon>
        <taxon>Elateroidea</taxon>
        <taxon>Elateridae</taxon>
        <taxon>Agrypninae</taxon>
        <taxon>Pyrophorini</taxon>
        <taxon>Ignelater</taxon>
    </lineage>
</organism>
<proteinExistence type="predicted"/>
<feature type="region of interest" description="Disordered" evidence="1">
    <location>
        <begin position="35"/>
        <end position="93"/>
    </location>
</feature>
<reference evidence="2" key="1">
    <citation type="submission" date="2019-08" db="EMBL/GenBank/DDBJ databases">
        <title>The genome of the North American firefly Photinus pyralis.</title>
        <authorList>
            <consortium name="Photinus pyralis genome working group"/>
            <person name="Fallon T.R."/>
            <person name="Sander Lower S.E."/>
            <person name="Weng J.-K."/>
        </authorList>
    </citation>
    <scope>NUCLEOTIDE SEQUENCE</scope>
    <source>
        <strain evidence="2">TRF0915ILg1</strain>
        <tissue evidence="2">Whole body</tissue>
    </source>
</reference>
<feature type="compositionally biased region" description="Basic and acidic residues" evidence="1">
    <location>
        <begin position="77"/>
        <end position="93"/>
    </location>
</feature>
<evidence type="ECO:0000313" key="3">
    <source>
        <dbReference type="Proteomes" id="UP000801492"/>
    </source>
</evidence>
<dbReference type="EMBL" id="VTPC01001568">
    <property type="protein sequence ID" value="KAF2901514.1"/>
    <property type="molecule type" value="Genomic_DNA"/>
</dbReference>
<comment type="caution">
    <text evidence="2">The sequence shown here is derived from an EMBL/GenBank/DDBJ whole genome shotgun (WGS) entry which is preliminary data.</text>
</comment>